<dbReference type="Gene3D" id="2.60.120.1440">
    <property type="match status" value="1"/>
</dbReference>
<keyword evidence="5" id="KW-1185">Reference proteome</keyword>
<dbReference type="PANTHER" id="PTHR30273">
    <property type="entry name" value="PERIPLASMIC SIGNAL SENSOR AND SIGMA FACTOR ACTIVATOR FECR-RELATED"/>
    <property type="match status" value="1"/>
</dbReference>
<feature type="domain" description="Protein FecR C-terminal" evidence="3">
    <location>
        <begin position="323"/>
        <end position="386"/>
    </location>
</feature>
<keyword evidence="1" id="KW-1133">Transmembrane helix</keyword>
<dbReference type="InterPro" id="IPR006860">
    <property type="entry name" value="FecR"/>
</dbReference>
<feature type="transmembrane region" description="Helical" evidence="1">
    <location>
        <begin position="91"/>
        <end position="111"/>
    </location>
</feature>
<evidence type="ECO:0000259" key="2">
    <source>
        <dbReference type="Pfam" id="PF04773"/>
    </source>
</evidence>
<dbReference type="Gene3D" id="3.55.50.30">
    <property type="match status" value="1"/>
</dbReference>
<reference evidence="4 5" key="1">
    <citation type="submission" date="2018-07" db="EMBL/GenBank/DDBJ databases">
        <title>Leeuwenhoekiella genomics.</title>
        <authorList>
            <person name="Tahon G."/>
            <person name="Willems A."/>
        </authorList>
    </citation>
    <scope>NUCLEOTIDE SEQUENCE [LARGE SCALE GENOMIC DNA]</scope>
    <source>
        <strain evidence="4 5">LMG 29608</strain>
    </source>
</reference>
<keyword evidence="1" id="KW-0472">Membrane</keyword>
<dbReference type="RefSeq" id="WP_128765366.1">
    <property type="nucleotide sequence ID" value="NZ_JBHUOO010000046.1"/>
</dbReference>
<evidence type="ECO:0000256" key="1">
    <source>
        <dbReference type="SAM" id="Phobius"/>
    </source>
</evidence>
<dbReference type="Pfam" id="PF04773">
    <property type="entry name" value="FecR"/>
    <property type="match status" value="1"/>
</dbReference>
<dbReference type="AlphaFoldDB" id="A0A4Q0P929"/>
<evidence type="ECO:0000313" key="4">
    <source>
        <dbReference type="EMBL" id="RXG22299.1"/>
    </source>
</evidence>
<sequence>MKIEGYKKVFELAKLIAKSRLNIISQEEQKGLDRLLAESSKANKKLQPFNSVKFRARQDLSSSIDTNTPYQRVLKRIKAYENPKTSFFNRYYKYAAILILAIGIGSGIFVVTRTENELPLNPVTDLAPGSKKAILILSNGDRVTLENTQNAIIEKDSSIVNLNNTLIYSAGKNNSAESYNTLFVPRGGVYNLSLADGTRVWLNSESYLYYPVSFIGNTRKVVLKGEAYFEVAKNREKPFIVSTAFTDINVLGTQFNVSAYAEDPFNAVTLTEGKVQLSNIEDYASDPPIVLKPGEQATLYKDTNKLEVTDVNTTIASAWKDGKFYFEKVPLDQILMRMARWYDFQFTFKDRDLHKVRFTGVIDKNKTLVELLEIIKLTSTINYSLTQKSNDHYELNITKK</sequence>
<dbReference type="EMBL" id="QOVK01000006">
    <property type="protein sequence ID" value="RXG22299.1"/>
    <property type="molecule type" value="Genomic_DNA"/>
</dbReference>
<dbReference type="FunFam" id="2.60.120.1440:FF:000001">
    <property type="entry name" value="Putative anti-sigma factor"/>
    <property type="match status" value="1"/>
</dbReference>
<organism evidence="4 5">
    <name type="scientific">Leeuwenhoekiella polynyae</name>
    <dbReference type="NCBI Taxonomy" id="1550906"/>
    <lineage>
        <taxon>Bacteria</taxon>
        <taxon>Pseudomonadati</taxon>
        <taxon>Bacteroidota</taxon>
        <taxon>Flavobacteriia</taxon>
        <taxon>Flavobacteriales</taxon>
        <taxon>Flavobacteriaceae</taxon>
        <taxon>Leeuwenhoekiella</taxon>
    </lineage>
</organism>
<feature type="domain" description="FecR protein" evidence="2">
    <location>
        <begin position="185"/>
        <end position="276"/>
    </location>
</feature>
<evidence type="ECO:0000313" key="5">
    <source>
        <dbReference type="Proteomes" id="UP000289859"/>
    </source>
</evidence>
<dbReference type="GO" id="GO:0016989">
    <property type="term" value="F:sigma factor antagonist activity"/>
    <property type="evidence" value="ECO:0007669"/>
    <property type="project" value="TreeGrafter"/>
</dbReference>
<dbReference type="InterPro" id="IPR012373">
    <property type="entry name" value="Ferrdict_sens_TM"/>
</dbReference>
<dbReference type="OrthoDB" id="649666at2"/>
<accession>A0A4Q0P929</accession>
<evidence type="ECO:0000259" key="3">
    <source>
        <dbReference type="Pfam" id="PF16344"/>
    </source>
</evidence>
<dbReference type="Proteomes" id="UP000289859">
    <property type="component" value="Unassembled WGS sequence"/>
</dbReference>
<name>A0A4Q0P929_9FLAO</name>
<gene>
    <name evidence="4" type="ORF">DSM02_1898</name>
</gene>
<dbReference type="Pfam" id="PF16344">
    <property type="entry name" value="FecR_C"/>
    <property type="match status" value="1"/>
</dbReference>
<comment type="caution">
    <text evidence="4">The sequence shown here is derived from an EMBL/GenBank/DDBJ whole genome shotgun (WGS) entry which is preliminary data.</text>
</comment>
<dbReference type="InterPro" id="IPR032508">
    <property type="entry name" value="FecR_C"/>
</dbReference>
<proteinExistence type="predicted"/>
<dbReference type="PANTHER" id="PTHR30273:SF2">
    <property type="entry name" value="PROTEIN FECR"/>
    <property type="match status" value="1"/>
</dbReference>
<protein>
    <submittedName>
        <fullName evidence="4">FecR family protein</fullName>
    </submittedName>
</protein>
<keyword evidence="1" id="KW-0812">Transmembrane</keyword>